<dbReference type="Proteomes" id="UP001219862">
    <property type="component" value="Unassembled WGS sequence"/>
</dbReference>
<keyword evidence="1" id="KW-1133">Transmembrane helix</keyword>
<evidence type="ECO:0000313" key="3">
    <source>
        <dbReference type="Proteomes" id="UP001219862"/>
    </source>
</evidence>
<feature type="transmembrane region" description="Helical" evidence="1">
    <location>
        <begin position="289"/>
        <end position="314"/>
    </location>
</feature>
<dbReference type="EMBL" id="JAQQXS010000005">
    <property type="protein sequence ID" value="MDC8784940.1"/>
    <property type="molecule type" value="Genomic_DNA"/>
</dbReference>
<dbReference type="RefSeq" id="WP_273596060.1">
    <property type="nucleotide sequence ID" value="NZ_JAQQXS010000005.1"/>
</dbReference>
<comment type="caution">
    <text evidence="2">The sequence shown here is derived from an EMBL/GenBank/DDBJ whole genome shotgun (WGS) entry which is preliminary data.</text>
</comment>
<feature type="transmembrane region" description="Helical" evidence="1">
    <location>
        <begin position="12"/>
        <end position="35"/>
    </location>
</feature>
<proteinExistence type="predicted"/>
<feature type="transmembrane region" description="Helical" evidence="1">
    <location>
        <begin position="320"/>
        <end position="337"/>
    </location>
</feature>
<name>A0ABT5KR50_9BURK</name>
<keyword evidence="1" id="KW-0812">Transmembrane</keyword>
<feature type="transmembrane region" description="Helical" evidence="1">
    <location>
        <begin position="95"/>
        <end position="114"/>
    </location>
</feature>
<feature type="transmembrane region" description="Helical" evidence="1">
    <location>
        <begin position="349"/>
        <end position="382"/>
    </location>
</feature>
<organism evidence="2 3">
    <name type="scientific">Roseateles koreensis</name>
    <dbReference type="NCBI Taxonomy" id="2987526"/>
    <lineage>
        <taxon>Bacteria</taxon>
        <taxon>Pseudomonadati</taxon>
        <taxon>Pseudomonadota</taxon>
        <taxon>Betaproteobacteria</taxon>
        <taxon>Burkholderiales</taxon>
        <taxon>Sphaerotilaceae</taxon>
        <taxon>Roseateles</taxon>
    </lineage>
</organism>
<evidence type="ECO:0000313" key="2">
    <source>
        <dbReference type="EMBL" id="MDC8784940.1"/>
    </source>
</evidence>
<evidence type="ECO:0000256" key="1">
    <source>
        <dbReference type="SAM" id="Phobius"/>
    </source>
</evidence>
<sequence>MKIWLRDLSLSAIVAGFVAVLVGFTSSVAIVFQAAQALGASPAQTSSWMWALGLGMGFTSLGLSLWTRQPVLTAWSTPGAALIAATSGVPMSEAIGAFLVCGGLMVLFGATGWFERLMDRIPLAVASALLAGVLARFGLDAVLTVKTAPTLVLAMAGAYLLGKRAWPRYAVPGVLLSGVAVAAWQGRLQWSAVEWAWAKPVWTSPSFSMAALIGVALPLFLVTMASQNLPGVAAQRASGYTTPVSRSITVTGLASVLFAPFGGYAFNLAAITAAICMGREAHEDPRRRYVASSMAGVFYIALGLAGGAVVGLLAAFPRELVAAIAGLALLGTIAGGLSSALKEEKHRDAAILTFLVTLSGLSVLGIGSAFWGVVAGSISLLVQHLRSR</sequence>
<dbReference type="Pfam" id="PF03594">
    <property type="entry name" value="BenE"/>
    <property type="match status" value="1"/>
</dbReference>
<feature type="transmembrane region" description="Helical" evidence="1">
    <location>
        <begin position="47"/>
        <end position="65"/>
    </location>
</feature>
<accession>A0ABT5KR50</accession>
<feature type="transmembrane region" description="Helical" evidence="1">
    <location>
        <begin position="169"/>
        <end position="186"/>
    </location>
</feature>
<feature type="transmembrane region" description="Helical" evidence="1">
    <location>
        <begin position="121"/>
        <end position="139"/>
    </location>
</feature>
<keyword evidence="3" id="KW-1185">Reference proteome</keyword>
<feature type="transmembrane region" description="Helical" evidence="1">
    <location>
        <begin position="206"/>
        <end position="226"/>
    </location>
</feature>
<keyword evidence="1" id="KW-0472">Membrane</keyword>
<dbReference type="NCBIfam" id="TIGR00843">
    <property type="entry name" value="benE"/>
    <property type="match status" value="1"/>
</dbReference>
<reference evidence="2 3" key="1">
    <citation type="submission" date="2022-10" db="EMBL/GenBank/DDBJ databases">
        <title>paucibacter sp. hw8 Genome sequencing.</title>
        <authorList>
            <person name="Park S."/>
        </authorList>
    </citation>
    <scope>NUCLEOTIDE SEQUENCE [LARGE SCALE GENOMIC DNA]</scope>
    <source>
        <strain evidence="3">hw8</strain>
    </source>
</reference>
<dbReference type="InterPro" id="IPR004711">
    <property type="entry name" value="Benzoate_Transporter"/>
</dbReference>
<dbReference type="PANTHER" id="PTHR30199:SF0">
    <property type="entry name" value="INNER MEMBRANE PROTEIN YDCO"/>
    <property type="match status" value="1"/>
</dbReference>
<protein>
    <submittedName>
        <fullName evidence="2">Benzoate/H(+) symporter BenE family transporter</fullName>
    </submittedName>
</protein>
<gene>
    <name evidence="2" type="ORF">PRZ01_07030</name>
</gene>
<dbReference type="PANTHER" id="PTHR30199">
    <property type="entry name" value="MFS FAMILY TRANSPORTER, PREDICTED SUBSTRATE BENZOATE"/>
    <property type="match status" value="1"/>
</dbReference>